<dbReference type="AlphaFoldDB" id="A0A1H5RF26"/>
<proteinExistence type="predicted"/>
<dbReference type="RefSeq" id="WP_086673046.1">
    <property type="nucleotide sequence ID" value="NZ_FNUJ01000012.1"/>
</dbReference>
<organism evidence="1 2">
    <name type="scientific">Amycolatopsis pretoriensis</name>
    <dbReference type="NCBI Taxonomy" id="218821"/>
    <lineage>
        <taxon>Bacteria</taxon>
        <taxon>Bacillati</taxon>
        <taxon>Actinomycetota</taxon>
        <taxon>Actinomycetes</taxon>
        <taxon>Pseudonocardiales</taxon>
        <taxon>Pseudonocardiaceae</taxon>
        <taxon>Amycolatopsis</taxon>
    </lineage>
</organism>
<sequence length="93" mass="9764">MLAATETSRVAGVTWTVGAEDSVSVEETGPEWKDPPVLVVAGRRSAVLLAVPAGPEEWSACVTFLLRLRDGAGELAEMLAGRVADPGGRDECR</sequence>
<dbReference type="STRING" id="218821.SAMN05421837_112117"/>
<dbReference type="OrthoDB" id="3630187at2"/>
<accession>A0A1H5RF26</accession>
<dbReference type="Proteomes" id="UP000198878">
    <property type="component" value="Unassembled WGS sequence"/>
</dbReference>
<evidence type="ECO:0000313" key="1">
    <source>
        <dbReference type="EMBL" id="SEF37006.1"/>
    </source>
</evidence>
<name>A0A1H5RF26_9PSEU</name>
<gene>
    <name evidence="1" type="ORF">SAMN05421837_112117</name>
</gene>
<evidence type="ECO:0000313" key="2">
    <source>
        <dbReference type="Proteomes" id="UP000198878"/>
    </source>
</evidence>
<dbReference type="EMBL" id="FNUJ01000012">
    <property type="protein sequence ID" value="SEF37006.1"/>
    <property type="molecule type" value="Genomic_DNA"/>
</dbReference>
<protein>
    <submittedName>
        <fullName evidence="1">Uncharacterized protein</fullName>
    </submittedName>
</protein>
<reference evidence="2" key="1">
    <citation type="submission" date="2016-10" db="EMBL/GenBank/DDBJ databases">
        <authorList>
            <person name="Varghese N."/>
            <person name="Submissions S."/>
        </authorList>
    </citation>
    <scope>NUCLEOTIDE SEQUENCE [LARGE SCALE GENOMIC DNA]</scope>
    <source>
        <strain evidence="2">DSM 44654</strain>
    </source>
</reference>
<keyword evidence="2" id="KW-1185">Reference proteome</keyword>